<dbReference type="GO" id="GO:0043161">
    <property type="term" value="P:proteasome-mediated ubiquitin-dependent protein catabolic process"/>
    <property type="evidence" value="ECO:0007669"/>
    <property type="project" value="TreeGrafter"/>
</dbReference>
<feature type="region of interest" description="Disordered" evidence="7">
    <location>
        <begin position="1"/>
        <end position="21"/>
    </location>
</feature>
<proteinExistence type="inferred from homology"/>
<dbReference type="AlphaFoldDB" id="A0AAV4B2E0"/>
<sequence>MLQPQKTIEKKPRKKQTLPGDAQQSVTSVLFQHENFVISAGAVDGCLKVWDIRKTYQGKFRVAAPVHIFSYPGMNSRKHGL</sequence>
<accession>A0AAV4B2E0</accession>
<evidence type="ECO:0000256" key="1">
    <source>
        <dbReference type="ARBA" id="ARBA00004906"/>
    </source>
</evidence>
<evidence type="ECO:0000313" key="9">
    <source>
        <dbReference type="Proteomes" id="UP000735302"/>
    </source>
</evidence>
<evidence type="ECO:0000256" key="2">
    <source>
        <dbReference type="ARBA" id="ARBA00022574"/>
    </source>
</evidence>
<dbReference type="EMBL" id="BLXT01004468">
    <property type="protein sequence ID" value="GFO12883.1"/>
    <property type="molecule type" value="Genomic_DNA"/>
</dbReference>
<dbReference type="GO" id="GO:0030674">
    <property type="term" value="F:protein-macromolecule adaptor activity"/>
    <property type="evidence" value="ECO:0007669"/>
    <property type="project" value="TreeGrafter"/>
</dbReference>
<dbReference type="GO" id="GO:0005634">
    <property type="term" value="C:nucleus"/>
    <property type="evidence" value="ECO:0007669"/>
    <property type="project" value="TreeGrafter"/>
</dbReference>
<protein>
    <submittedName>
        <fullName evidence="8">Denticleless protein homolog</fullName>
    </submittedName>
</protein>
<dbReference type="PROSITE" id="PS00678">
    <property type="entry name" value="WD_REPEATS_1"/>
    <property type="match status" value="1"/>
</dbReference>
<feature type="repeat" description="WD" evidence="6">
    <location>
        <begin position="26"/>
        <end position="53"/>
    </location>
</feature>
<dbReference type="Proteomes" id="UP000735302">
    <property type="component" value="Unassembled WGS sequence"/>
</dbReference>
<keyword evidence="3" id="KW-0677">Repeat</keyword>
<evidence type="ECO:0000256" key="6">
    <source>
        <dbReference type="PROSITE-ProRule" id="PRU00221"/>
    </source>
</evidence>
<dbReference type="InterPro" id="IPR036322">
    <property type="entry name" value="WD40_repeat_dom_sf"/>
</dbReference>
<dbReference type="InterPro" id="IPR015943">
    <property type="entry name" value="WD40/YVTN_repeat-like_dom_sf"/>
</dbReference>
<dbReference type="PANTHER" id="PTHR22852">
    <property type="entry name" value="LETHAL 2 DENTICLELESS PROTEIN RETINOIC ACID-REGULATED NUCLEAR MATRIX-ASSOCIATED PROTEIN"/>
    <property type="match status" value="1"/>
</dbReference>
<dbReference type="Gene3D" id="2.130.10.10">
    <property type="entry name" value="YVTN repeat-like/Quinoprotein amine dehydrogenase"/>
    <property type="match status" value="1"/>
</dbReference>
<dbReference type="SUPFAM" id="SSF50978">
    <property type="entry name" value="WD40 repeat-like"/>
    <property type="match status" value="1"/>
</dbReference>
<keyword evidence="4" id="KW-0833">Ubl conjugation pathway</keyword>
<dbReference type="PANTHER" id="PTHR22852:SF0">
    <property type="entry name" value="DENTICLELESS PROTEIN HOMOLOG"/>
    <property type="match status" value="1"/>
</dbReference>
<keyword evidence="2 6" id="KW-0853">WD repeat</keyword>
<organism evidence="8 9">
    <name type="scientific">Plakobranchus ocellatus</name>
    <dbReference type="NCBI Taxonomy" id="259542"/>
    <lineage>
        <taxon>Eukaryota</taxon>
        <taxon>Metazoa</taxon>
        <taxon>Spiralia</taxon>
        <taxon>Lophotrochozoa</taxon>
        <taxon>Mollusca</taxon>
        <taxon>Gastropoda</taxon>
        <taxon>Heterobranchia</taxon>
        <taxon>Euthyneura</taxon>
        <taxon>Panpulmonata</taxon>
        <taxon>Sacoglossa</taxon>
        <taxon>Placobranchoidea</taxon>
        <taxon>Plakobranchidae</taxon>
        <taxon>Plakobranchus</taxon>
    </lineage>
</organism>
<comment type="caution">
    <text evidence="8">The sequence shown here is derived from an EMBL/GenBank/DDBJ whole genome shotgun (WGS) entry which is preliminary data.</text>
</comment>
<dbReference type="PROSITE" id="PS50082">
    <property type="entry name" value="WD_REPEATS_2"/>
    <property type="match status" value="1"/>
</dbReference>
<reference evidence="8 9" key="1">
    <citation type="journal article" date="2021" name="Elife">
        <title>Chloroplast acquisition without the gene transfer in kleptoplastic sea slugs, Plakobranchus ocellatus.</title>
        <authorList>
            <person name="Maeda T."/>
            <person name="Takahashi S."/>
            <person name="Yoshida T."/>
            <person name="Shimamura S."/>
            <person name="Takaki Y."/>
            <person name="Nagai Y."/>
            <person name="Toyoda A."/>
            <person name="Suzuki Y."/>
            <person name="Arimoto A."/>
            <person name="Ishii H."/>
            <person name="Satoh N."/>
            <person name="Nishiyama T."/>
            <person name="Hasebe M."/>
            <person name="Maruyama T."/>
            <person name="Minagawa J."/>
            <person name="Obokata J."/>
            <person name="Shigenobu S."/>
        </authorList>
    </citation>
    <scope>NUCLEOTIDE SEQUENCE [LARGE SCALE GENOMIC DNA]</scope>
</reference>
<dbReference type="GO" id="GO:0007095">
    <property type="term" value="P:mitotic G2 DNA damage checkpoint signaling"/>
    <property type="evidence" value="ECO:0007669"/>
    <property type="project" value="TreeGrafter"/>
</dbReference>
<gene>
    <name evidence="8" type="ORF">PoB_003938800</name>
</gene>
<dbReference type="InterPro" id="IPR051865">
    <property type="entry name" value="WD-repeat_CDT2_adapter"/>
</dbReference>
<evidence type="ECO:0000256" key="4">
    <source>
        <dbReference type="ARBA" id="ARBA00022786"/>
    </source>
</evidence>
<evidence type="ECO:0000256" key="3">
    <source>
        <dbReference type="ARBA" id="ARBA00022737"/>
    </source>
</evidence>
<comment type="pathway">
    <text evidence="1">Protein modification; protein ubiquitination.</text>
</comment>
<dbReference type="InterPro" id="IPR001680">
    <property type="entry name" value="WD40_rpt"/>
</dbReference>
<keyword evidence="9" id="KW-1185">Reference proteome</keyword>
<name>A0AAV4B2E0_9GAST</name>
<comment type="similarity">
    <text evidence="5">Belongs to the WD repeat cdt2 family.</text>
</comment>
<dbReference type="InterPro" id="IPR019775">
    <property type="entry name" value="WD40_repeat_CS"/>
</dbReference>
<evidence type="ECO:0000313" key="8">
    <source>
        <dbReference type="EMBL" id="GFO12883.1"/>
    </source>
</evidence>
<evidence type="ECO:0000256" key="7">
    <source>
        <dbReference type="SAM" id="MobiDB-lite"/>
    </source>
</evidence>
<evidence type="ECO:0000256" key="5">
    <source>
        <dbReference type="ARBA" id="ARBA00038344"/>
    </source>
</evidence>